<dbReference type="AlphaFoldDB" id="A0A1H4SLQ1"/>
<keyword evidence="3" id="KW-1185">Reference proteome</keyword>
<sequence>MTTPAAADPGRPLAAWERRRLRAIERGLRAGARARLAACLSLDALTLVLLAAGIFWALPWLFAACVAGNLAVCLHLGRR</sequence>
<dbReference type="EMBL" id="FNSO01000004">
    <property type="protein sequence ID" value="SEC44997.1"/>
    <property type="molecule type" value="Genomic_DNA"/>
</dbReference>
<protein>
    <submittedName>
        <fullName evidence="2">Uncharacterized protein</fullName>
    </submittedName>
</protein>
<accession>A0A1H4SLQ1</accession>
<proteinExistence type="predicted"/>
<dbReference type="RefSeq" id="WP_143060640.1">
    <property type="nucleotide sequence ID" value="NZ_FNSO01000004.1"/>
</dbReference>
<organism evidence="2 3">
    <name type="scientific">Amycolatopsis tolypomycina</name>
    <dbReference type="NCBI Taxonomy" id="208445"/>
    <lineage>
        <taxon>Bacteria</taxon>
        <taxon>Bacillati</taxon>
        <taxon>Actinomycetota</taxon>
        <taxon>Actinomycetes</taxon>
        <taxon>Pseudonocardiales</taxon>
        <taxon>Pseudonocardiaceae</taxon>
        <taxon>Amycolatopsis</taxon>
    </lineage>
</organism>
<keyword evidence="1" id="KW-0472">Membrane</keyword>
<evidence type="ECO:0000256" key="1">
    <source>
        <dbReference type="SAM" id="Phobius"/>
    </source>
</evidence>
<keyword evidence="1" id="KW-0812">Transmembrane</keyword>
<evidence type="ECO:0000313" key="3">
    <source>
        <dbReference type="Proteomes" id="UP000199622"/>
    </source>
</evidence>
<feature type="transmembrane region" description="Helical" evidence="1">
    <location>
        <begin position="60"/>
        <end position="77"/>
    </location>
</feature>
<gene>
    <name evidence="2" type="ORF">SAMN04489727_3795</name>
</gene>
<reference evidence="3" key="1">
    <citation type="submission" date="2016-10" db="EMBL/GenBank/DDBJ databases">
        <authorList>
            <person name="Varghese N."/>
            <person name="Submissions S."/>
        </authorList>
    </citation>
    <scope>NUCLEOTIDE SEQUENCE [LARGE SCALE GENOMIC DNA]</scope>
    <source>
        <strain evidence="3">DSM 44544</strain>
    </source>
</reference>
<dbReference type="Proteomes" id="UP000199622">
    <property type="component" value="Unassembled WGS sequence"/>
</dbReference>
<keyword evidence="1" id="KW-1133">Transmembrane helix</keyword>
<evidence type="ECO:0000313" key="2">
    <source>
        <dbReference type="EMBL" id="SEC44997.1"/>
    </source>
</evidence>
<name>A0A1H4SLQ1_9PSEU</name>